<comment type="caution">
    <text evidence="1">The sequence shown here is derived from an EMBL/GenBank/DDBJ whole genome shotgun (WGS) entry which is preliminary data.</text>
</comment>
<evidence type="ECO:0000313" key="1">
    <source>
        <dbReference type="EMBL" id="EJK59449.1"/>
    </source>
</evidence>
<dbReference type="EMBL" id="AGNL01022896">
    <property type="protein sequence ID" value="EJK59449.1"/>
    <property type="molecule type" value="Genomic_DNA"/>
</dbReference>
<reference evidence="1 2" key="1">
    <citation type="journal article" date="2012" name="Genome Biol.">
        <title>Genome and low-iron response of an oceanic diatom adapted to chronic iron limitation.</title>
        <authorList>
            <person name="Lommer M."/>
            <person name="Specht M."/>
            <person name="Roy A.S."/>
            <person name="Kraemer L."/>
            <person name="Andreson R."/>
            <person name="Gutowska M.A."/>
            <person name="Wolf J."/>
            <person name="Bergner S.V."/>
            <person name="Schilhabel M.B."/>
            <person name="Klostermeier U.C."/>
            <person name="Beiko R.G."/>
            <person name="Rosenstiel P."/>
            <person name="Hippler M."/>
            <person name="Laroche J."/>
        </authorList>
    </citation>
    <scope>NUCLEOTIDE SEQUENCE [LARGE SCALE GENOMIC DNA]</scope>
    <source>
        <strain evidence="1 2">CCMP1005</strain>
    </source>
</reference>
<sequence length="357" mass="38373">MSAAVGLLLVPALVKVFPYFLMATATAVVDIAFVRQDGNVVIAVTVGAIVSPTKNRDVCSARSPVEEGAGVSKSSGVEHARTPRRFRVPPLPHSGQWATSMDVRSVGYSAFSSGLTTIGTYDFRLSIAFGKKWPVTRDVGMAPPVLLLLGLAAYSLLAVSASSSSIDGRALNEGDGLVKANDWGEGDSDLASDIEDTGVFSRVAETGGEKFNIICLPGIVATSQRLLRGAGQSDPSAGDEQAVDRDLRGKARRYVREDVSVYDRLRRRPREPSPLHLRGGIGEMDGGSSSYGTCVAFDPAKDLKYDRRRKLCVIGTKRGLVLKVLDDPFCNSMLNLKIVKEMESQGVDNSTLLLYFR</sequence>
<gene>
    <name evidence="1" type="ORF">THAOC_20330</name>
</gene>
<evidence type="ECO:0000313" key="2">
    <source>
        <dbReference type="Proteomes" id="UP000266841"/>
    </source>
</evidence>
<accession>K0S3L3</accession>
<name>K0S3L3_THAOC</name>
<dbReference type="Proteomes" id="UP000266841">
    <property type="component" value="Unassembled WGS sequence"/>
</dbReference>
<protein>
    <submittedName>
        <fullName evidence="1">Uncharacterized protein</fullName>
    </submittedName>
</protein>
<proteinExistence type="predicted"/>
<organism evidence="1 2">
    <name type="scientific">Thalassiosira oceanica</name>
    <name type="common">Marine diatom</name>
    <dbReference type="NCBI Taxonomy" id="159749"/>
    <lineage>
        <taxon>Eukaryota</taxon>
        <taxon>Sar</taxon>
        <taxon>Stramenopiles</taxon>
        <taxon>Ochrophyta</taxon>
        <taxon>Bacillariophyta</taxon>
        <taxon>Coscinodiscophyceae</taxon>
        <taxon>Thalassiosirophycidae</taxon>
        <taxon>Thalassiosirales</taxon>
        <taxon>Thalassiosiraceae</taxon>
        <taxon>Thalassiosira</taxon>
    </lineage>
</organism>
<dbReference type="AlphaFoldDB" id="K0S3L3"/>
<keyword evidence="2" id="KW-1185">Reference proteome</keyword>